<dbReference type="FunFam" id="3.40.50.300:FF:000006">
    <property type="entry name" value="DNA-binding transcriptional regulator NtrC"/>
    <property type="match status" value="1"/>
</dbReference>
<dbReference type="HOGENOM" id="CLU_000445_0_6_7"/>
<reference evidence="9 10" key="1">
    <citation type="journal article" date="2010" name="Stand. Genomic Sci.">
        <title>Complete genome sequence of Haliangium ochraceum type strain (SMP-2).</title>
        <authorList>
            <consortium name="US DOE Joint Genome Institute (JGI-PGF)"/>
            <person name="Ivanova N."/>
            <person name="Daum C."/>
            <person name="Lang E."/>
            <person name="Abt B."/>
            <person name="Kopitz M."/>
            <person name="Saunders E."/>
            <person name="Lapidus A."/>
            <person name="Lucas S."/>
            <person name="Glavina Del Rio T."/>
            <person name="Nolan M."/>
            <person name="Tice H."/>
            <person name="Copeland A."/>
            <person name="Cheng J.F."/>
            <person name="Chen F."/>
            <person name="Bruce D."/>
            <person name="Goodwin L."/>
            <person name="Pitluck S."/>
            <person name="Mavromatis K."/>
            <person name="Pati A."/>
            <person name="Mikhailova N."/>
            <person name="Chen A."/>
            <person name="Palaniappan K."/>
            <person name="Land M."/>
            <person name="Hauser L."/>
            <person name="Chang Y.J."/>
            <person name="Jeffries C.D."/>
            <person name="Detter J.C."/>
            <person name="Brettin T."/>
            <person name="Rohde M."/>
            <person name="Goker M."/>
            <person name="Bristow J."/>
            <person name="Markowitz V."/>
            <person name="Eisen J.A."/>
            <person name="Hugenholtz P."/>
            <person name="Kyrpides N.C."/>
            <person name="Klenk H.P."/>
        </authorList>
    </citation>
    <scope>NUCLEOTIDE SEQUENCE [LARGE SCALE GENOMIC DNA]</scope>
    <source>
        <strain evidence="10">DSM 14365 / CIP 107738 / JCM 11303 / AJ 13395 / SMP-2</strain>
    </source>
</reference>
<dbReference type="Pfam" id="PF00158">
    <property type="entry name" value="Sigma54_activat"/>
    <property type="match status" value="1"/>
</dbReference>
<gene>
    <name evidence="9" type="ordered locus">Hoch_5873</name>
</gene>
<dbReference type="AlphaFoldDB" id="D0LIJ2"/>
<dbReference type="InterPro" id="IPR025943">
    <property type="entry name" value="Sigma_54_int_dom_ATP-bd_2"/>
</dbReference>
<feature type="domain" description="Sigma-54 factor interaction" evidence="7">
    <location>
        <begin position="164"/>
        <end position="394"/>
    </location>
</feature>
<organism evidence="9 10">
    <name type="scientific">Haliangium ochraceum (strain DSM 14365 / JCM 11303 / SMP-2)</name>
    <dbReference type="NCBI Taxonomy" id="502025"/>
    <lineage>
        <taxon>Bacteria</taxon>
        <taxon>Pseudomonadati</taxon>
        <taxon>Myxococcota</taxon>
        <taxon>Polyangia</taxon>
        <taxon>Haliangiales</taxon>
        <taxon>Kofleriaceae</taxon>
        <taxon>Haliangium</taxon>
    </lineage>
</organism>
<evidence type="ECO:0000259" key="8">
    <source>
        <dbReference type="PROSITE" id="PS50110"/>
    </source>
</evidence>
<keyword evidence="3" id="KW-0805">Transcription regulation</keyword>
<dbReference type="PROSITE" id="PS00688">
    <property type="entry name" value="SIGMA54_INTERACT_3"/>
    <property type="match status" value="1"/>
</dbReference>
<dbReference type="EMBL" id="CP001804">
    <property type="protein sequence ID" value="ACY18348.1"/>
    <property type="molecule type" value="Genomic_DNA"/>
</dbReference>
<dbReference type="Pfam" id="PF25601">
    <property type="entry name" value="AAA_lid_14"/>
    <property type="match status" value="1"/>
</dbReference>
<proteinExistence type="predicted"/>
<keyword evidence="1" id="KW-0547">Nucleotide-binding</keyword>
<dbReference type="PRINTS" id="PR01590">
    <property type="entry name" value="HTHFIS"/>
</dbReference>
<dbReference type="InterPro" id="IPR025944">
    <property type="entry name" value="Sigma_54_int_dom_CS"/>
</dbReference>
<feature type="domain" description="Response regulatory" evidence="8">
    <location>
        <begin position="9"/>
        <end position="127"/>
    </location>
</feature>
<dbReference type="GO" id="GO:0005524">
    <property type="term" value="F:ATP binding"/>
    <property type="evidence" value="ECO:0007669"/>
    <property type="project" value="UniProtKB-KW"/>
</dbReference>
<dbReference type="InterPro" id="IPR002197">
    <property type="entry name" value="HTH_Fis"/>
</dbReference>
<dbReference type="PROSITE" id="PS50110">
    <property type="entry name" value="RESPONSE_REGULATORY"/>
    <property type="match status" value="1"/>
</dbReference>
<dbReference type="Gene3D" id="1.10.10.60">
    <property type="entry name" value="Homeodomain-like"/>
    <property type="match status" value="1"/>
</dbReference>
<dbReference type="Pfam" id="PF02954">
    <property type="entry name" value="HTH_8"/>
    <property type="match status" value="1"/>
</dbReference>
<dbReference type="KEGG" id="hoh:Hoch_5873"/>
<dbReference type="Gene3D" id="3.40.50.300">
    <property type="entry name" value="P-loop containing nucleotide triphosphate hydrolases"/>
    <property type="match status" value="1"/>
</dbReference>
<dbReference type="GO" id="GO:0043565">
    <property type="term" value="F:sequence-specific DNA binding"/>
    <property type="evidence" value="ECO:0007669"/>
    <property type="project" value="InterPro"/>
</dbReference>
<evidence type="ECO:0000313" key="9">
    <source>
        <dbReference type="EMBL" id="ACY18348.1"/>
    </source>
</evidence>
<dbReference type="GO" id="GO:0006355">
    <property type="term" value="P:regulation of DNA-templated transcription"/>
    <property type="evidence" value="ECO:0007669"/>
    <property type="project" value="InterPro"/>
</dbReference>
<evidence type="ECO:0000256" key="1">
    <source>
        <dbReference type="ARBA" id="ARBA00022741"/>
    </source>
</evidence>
<evidence type="ECO:0000256" key="6">
    <source>
        <dbReference type="PROSITE-ProRule" id="PRU00169"/>
    </source>
</evidence>
<dbReference type="PANTHER" id="PTHR32071:SF38">
    <property type="entry name" value="PSP OPERON TRANSCRIPTIONAL ACTIVATOR"/>
    <property type="match status" value="1"/>
</dbReference>
<dbReference type="Proteomes" id="UP000001880">
    <property type="component" value="Chromosome"/>
</dbReference>
<dbReference type="SUPFAM" id="SSF52540">
    <property type="entry name" value="P-loop containing nucleoside triphosphate hydrolases"/>
    <property type="match status" value="1"/>
</dbReference>
<dbReference type="eggNOG" id="COG2204">
    <property type="taxonomic scope" value="Bacteria"/>
</dbReference>
<dbReference type="InterPro" id="IPR002078">
    <property type="entry name" value="Sigma_54_int"/>
</dbReference>
<evidence type="ECO:0000256" key="5">
    <source>
        <dbReference type="ARBA" id="ARBA00023163"/>
    </source>
</evidence>
<dbReference type="InterPro" id="IPR058031">
    <property type="entry name" value="AAA_lid_NorR"/>
</dbReference>
<dbReference type="PROSITE" id="PS00676">
    <property type="entry name" value="SIGMA54_INTERACT_2"/>
    <property type="match status" value="1"/>
</dbReference>
<dbReference type="Gene3D" id="3.40.50.2300">
    <property type="match status" value="1"/>
</dbReference>
<evidence type="ECO:0000256" key="4">
    <source>
        <dbReference type="ARBA" id="ARBA00023125"/>
    </source>
</evidence>
<dbReference type="STRING" id="502025.Hoch_5873"/>
<dbReference type="SMART" id="SM00448">
    <property type="entry name" value="REC"/>
    <property type="match status" value="1"/>
</dbReference>
<dbReference type="SUPFAM" id="SSF52172">
    <property type="entry name" value="CheY-like"/>
    <property type="match status" value="1"/>
</dbReference>
<dbReference type="SMART" id="SM00382">
    <property type="entry name" value="AAA"/>
    <property type="match status" value="1"/>
</dbReference>
<evidence type="ECO:0000256" key="3">
    <source>
        <dbReference type="ARBA" id="ARBA00023015"/>
    </source>
</evidence>
<dbReference type="RefSeq" id="WP_012830940.1">
    <property type="nucleotide sequence ID" value="NC_013440.1"/>
</dbReference>
<name>D0LIJ2_HALO1</name>
<feature type="modified residue" description="4-aspartylphosphate" evidence="6">
    <location>
        <position position="60"/>
    </location>
</feature>
<sequence>MRPEGERSLIVAVDDQPEVRRLLADIFQVRQKELRGFGSGDQAVSFVREHAAHIELVILDLDLGRGKPSGIEVCRELRTTLRELPIILLTGHGTVDDTVAAIKAGADDVIAKDPYLEDKLDLSVEKIERMMAHVRERRRLEGENRELRAINARLRRISGQRWQIVGASEPLSKVMAKVERVAPVPRPVLVLGERGTGKELVARAIHHLSPRSNQPFVTINCAAVPESLLESELFGHEEGAFTGATKRKEGKFELADGGTLFLDEIGNMSMEFQAKILRVLEYQRFERVAGAASIQVDVRVIAATNADVRAQMQRGAFRRDLYDRLAFEVIHLPPLRERMDDVPALAAYFLSQFREDVAGVRVDEISADALDRLAAYDYPGNVRELKNVVERALYMASSAILGAEDIESALPPERSDATEAATALAGFRDDPALPLSERVDAFERALCKDALERTRYNQKEAAALLGLTYDQFRQRYRKYGLRKE</sequence>
<dbReference type="GO" id="GO:0000160">
    <property type="term" value="P:phosphorelay signal transduction system"/>
    <property type="evidence" value="ECO:0007669"/>
    <property type="project" value="InterPro"/>
</dbReference>
<dbReference type="InterPro" id="IPR009057">
    <property type="entry name" value="Homeodomain-like_sf"/>
</dbReference>
<dbReference type="InterPro" id="IPR001789">
    <property type="entry name" value="Sig_transdc_resp-reg_receiver"/>
</dbReference>
<evidence type="ECO:0000256" key="2">
    <source>
        <dbReference type="ARBA" id="ARBA00022840"/>
    </source>
</evidence>
<protein>
    <submittedName>
        <fullName evidence="9">Two component, sigma54 specific, transcriptional regulator, Fis family</fullName>
    </submittedName>
</protein>
<dbReference type="PANTHER" id="PTHR32071">
    <property type="entry name" value="TRANSCRIPTIONAL REGULATORY PROTEIN"/>
    <property type="match status" value="1"/>
</dbReference>
<dbReference type="InterPro" id="IPR027417">
    <property type="entry name" value="P-loop_NTPase"/>
</dbReference>
<dbReference type="CDD" id="cd00009">
    <property type="entry name" value="AAA"/>
    <property type="match status" value="1"/>
</dbReference>
<dbReference type="Gene3D" id="1.10.8.60">
    <property type="match status" value="1"/>
</dbReference>
<keyword evidence="5" id="KW-0804">Transcription</keyword>
<keyword evidence="6" id="KW-0597">Phosphoprotein</keyword>
<evidence type="ECO:0000313" key="10">
    <source>
        <dbReference type="Proteomes" id="UP000001880"/>
    </source>
</evidence>
<dbReference type="InterPro" id="IPR003593">
    <property type="entry name" value="AAA+_ATPase"/>
</dbReference>
<dbReference type="Pfam" id="PF00072">
    <property type="entry name" value="Response_reg"/>
    <property type="match status" value="1"/>
</dbReference>
<keyword evidence="10" id="KW-1185">Reference proteome</keyword>
<keyword evidence="4" id="KW-0238">DNA-binding</keyword>
<dbReference type="InterPro" id="IPR011006">
    <property type="entry name" value="CheY-like_superfamily"/>
</dbReference>
<dbReference type="PROSITE" id="PS50045">
    <property type="entry name" value="SIGMA54_INTERACT_4"/>
    <property type="match status" value="1"/>
</dbReference>
<evidence type="ECO:0000259" key="7">
    <source>
        <dbReference type="PROSITE" id="PS50045"/>
    </source>
</evidence>
<keyword evidence="2" id="KW-0067">ATP-binding</keyword>
<dbReference type="CDD" id="cd00156">
    <property type="entry name" value="REC"/>
    <property type="match status" value="1"/>
</dbReference>
<dbReference type="SUPFAM" id="SSF46689">
    <property type="entry name" value="Homeodomain-like"/>
    <property type="match status" value="1"/>
</dbReference>
<accession>D0LIJ2</accession>